<evidence type="ECO:0000256" key="2">
    <source>
        <dbReference type="PROSITE-ProRule" id="PRU00259"/>
    </source>
</evidence>
<dbReference type="InterPro" id="IPR006553">
    <property type="entry name" value="Leu-rich_rpt_Cys-con_subtyp"/>
</dbReference>
<feature type="repeat" description="ARM" evidence="2">
    <location>
        <begin position="575"/>
        <end position="617"/>
    </location>
</feature>
<sequence length="893" mass="97333">MNPRVRQRVDEDGTDMDRRVRQRIDEDVAPKVQESVDWTSMTYDPMLHIFTLLVSRDRASLASTCKPWRSLGASPYLWSSLDLRAYKFDLPVAASLENRCADLQKVRFNGLDSAAALVSLKAKNLREISVERCENVTDATLSMIVARHEALESLQLGPGFGGRITSEAVKIIAICCTKLKTLRLSGMRDVSSKAITSLAEHCPQLSDVGFLDFLNINEEALGRVVSLRYLTVTGTSNINWRVAAESWEKLPNLTGLDVSRTSVDHVAVSRLLKSSQSLKVVCALNCLMLEHGDADFDPGRFEGKLLIAKFNNTLNGMVSLFEDNSKMPKDTMRWLEWNLSRTLLHLAENNLIGLKTFWHKHGPKLFLRLMQSTQEDVQERAATGLAAFIHLGDDNASMSVMRDGCIPSLLNLAESWKESFQSEAARAIANLSLNDNAAKAVAKEGGVSVLLGLAKSKSRLVAQEAAGALWNLSLGDAYKAIAQAGGVNVLMEILSRWSYDYGQLMERAAGALANLAGDDKCSMEIAKAGGVHALVMVARNCEYGGAQEHAARGLANLAAHDDSNNNNAAIGKVPGALKTIIQLTRSHHGGVKQEAAGALWNLAYDEKNRELIAALGGVEASVALANSCMNTSRELQESAAGALWNLSHSEENSIVIGREGGIPPLVALARSEYADVHVAAAGALWNLSINHVNALRIVEEGGVLVLGRMCTSSPSKLARFLAALTLAYIFDGRLDESVRVSPKRLANVRRSGLRYIGSFTKTFMDPKIFATAASSFTPSKAAQVLKRVCIPEADVLRCSREEIGRFVTMLRNPSPVLKKIAAFALLQFTIPGAIHAKHHASLMRKAGYPRLMRFAAAAKSMPREAKIFAKIVLRNLGVSSARMLKRKERIISS</sequence>
<comment type="caution">
    <text evidence="4">The sequence shown here is derived from an EMBL/GenBank/DDBJ whole genome shotgun (WGS) entry which is preliminary data.</text>
</comment>
<dbReference type="Proteomes" id="UP000886595">
    <property type="component" value="Unassembled WGS sequence"/>
</dbReference>
<dbReference type="SMART" id="SM00185">
    <property type="entry name" value="ARM"/>
    <property type="match status" value="7"/>
</dbReference>
<feature type="domain" description="F-box" evidence="3">
    <location>
        <begin position="46"/>
        <end position="84"/>
    </location>
</feature>
<dbReference type="Gene3D" id="3.80.10.10">
    <property type="entry name" value="Ribonuclease Inhibitor"/>
    <property type="match status" value="1"/>
</dbReference>
<proteinExistence type="predicted"/>
<dbReference type="Pfam" id="PF12937">
    <property type="entry name" value="F-box-like"/>
    <property type="match status" value="1"/>
</dbReference>
<feature type="repeat" description="ARM" evidence="2">
    <location>
        <begin position="404"/>
        <end position="446"/>
    </location>
</feature>
<feature type="repeat" description="ARM" evidence="2">
    <location>
        <begin position="616"/>
        <end position="661"/>
    </location>
</feature>
<dbReference type="AlphaFoldDB" id="A0A8X7PVU7"/>
<dbReference type="SUPFAM" id="SSF52047">
    <property type="entry name" value="RNI-like"/>
    <property type="match status" value="1"/>
</dbReference>
<feature type="repeat" description="ARM" evidence="2">
    <location>
        <begin position="660"/>
        <end position="702"/>
    </location>
</feature>
<dbReference type="PANTHER" id="PTHR46976">
    <property type="entry name" value="PROTEIN ARABIDILLO 1"/>
    <property type="match status" value="1"/>
</dbReference>
<dbReference type="Gene3D" id="1.25.10.10">
    <property type="entry name" value="Leucine-rich Repeat Variant"/>
    <property type="match status" value="2"/>
</dbReference>
<dbReference type="Pfam" id="PF00514">
    <property type="entry name" value="Arm"/>
    <property type="match status" value="3"/>
</dbReference>
<gene>
    <name evidence="4" type="ORF">Bca52824_077899</name>
</gene>
<protein>
    <recommendedName>
        <fullName evidence="3">F-box domain-containing protein</fullName>
    </recommendedName>
</protein>
<evidence type="ECO:0000313" key="4">
    <source>
        <dbReference type="EMBL" id="KAG2258605.1"/>
    </source>
</evidence>
<dbReference type="EMBL" id="JAAMPC010000015">
    <property type="protein sequence ID" value="KAG2258605.1"/>
    <property type="molecule type" value="Genomic_DNA"/>
</dbReference>
<keyword evidence="1" id="KW-0677">Repeat</keyword>
<dbReference type="SUPFAM" id="SSF48371">
    <property type="entry name" value="ARM repeat"/>
    <property type="match status" value="2"/>
</dbReference>
<dbReference type="InterPro" id="IPR000225">
    <property type="entry name" value="Armadillo"/>
</dbReference>
<dbReference type="OrthoDB" id="7537227at2759"/>
<keyword evidence="5" id="KW-1185">Reference proteome</keyword>
<evidence type="ECO:0000256" key="1">
    <source>
        <dbReference type="ARBA" id="ARBA00022737"/>
    </source>
</evidence>
<name>A0A8X7PVU7_BRACI</name>
<accession>A0A8X7PVU7</accession>
<feature type="repeat" description="ARM" evidence="2">
    <location>
        <begin position="445"/>
        <end position="486"/>
    </location>
</feature>
<dbReference type="InterPro" id="IPR016024">
    <property type="entry name" value="ARM-type_fold"/>
</dbReference>
<dbReference type="SMART" id="SM00367">
    <property type="entry name" value="LRR_CC"/>
    <property type="match status" value="4"/>
</dbReference>
<dbReference type="InterPro" id="IPR001810">
    <property type="entry name" value="F-box_dom"/>
</dbReference>
<dbReference type="InterPro" id="IPR011989">
    <property type="entry name" value="ARM-like"/>
</dbReference>
<dbReference type="PANTHER" id="PTHR46976:SF5">
    <property type="entry name" value="F-BOX DOMAIN-CONTAINING PROTEIN"/>
    <property type="match status" value="1"/>
</dbReference>
<organism evidence="4 5">
    <name type="scientific">Brassica carinata</name>
    <name type="common">Ethiopian mustard</name>
    <name type="synonym">Abyssinian cabbage</name>
    <dbReference type="NCBI Taxonomy" id="52824"/>
    <lineage>
        <taxon>Eukaryota</taxon>
        <taxon>Viridiplantae</taxon>
        <taxon>Streptophyta</taxon>
        <taxon>Embryophyta</taxon>
        <taxon>Tracheophyta</taxon>
        <taxon>Spermatophyta</taxon>
        <taxon>Magnoliopsida</taxon>
        <taxon>eudicotyledons</taxon>
        <taxon>Gunneridae</taxon>
        <taxon>Pentapetalae</taxon>
        <taxon>rosids</taxon>
        <taxon>malvids</taxon>
        <taxon>Brassicales</taxon>
        <taxon>Brassicaceae</taxon>
        <taxon>Brassiceae</taxon>
        <taxon>Brassica</taxon>
    </lineage>
</organism>
<evidence type="ECO:0000313" key="5">
    <source>
        <dbReference type="Proteomes" id="UP000886595"/>
    </source>
</evidence>
<dbReference type="PROSITE" id="PS50176">
    <property type="entry name" value="ARM_REPEAT"/>
    <property type="match status" value="6"/>
</dbReference>
<evidence type="ECO:0000259" key="3">
    <source>
        <dbReference type="Pfam" id="PF12937"/>
    </source>
</evidence>
<reference evidence="4 5" key="1">
    <citation type="submission" date="2020-02" db="EMBL/GenBank/DDBJ databases">
        <authorList>
            <person name="Ma Q."/>
            <person name="Huang Y."/>
            <person name="Song X."/>
            <person name="Pei D."/>
        </authorList>
    </citation>
    <scope>NUCLEOTIDE SEQUENCE [LARGE SCALE GENOMIC DNA]</scope>
    <source>
        <strain evidence="4">Sxm20200214</strain>
        <tissue evidence="4">Leaf</tissue>
    </source>
</reference>
<feature type="repeat" description="ARM" evidence="2">
    <location>
        <begin position="485"/>
        <end position="530"/>
    </location>
</feature>
<dbReference type="InterPro" id="IPR032675">
    <property type="entry name" value="LRR_dom_sf"/>
</dbReference>